<sequence>MGSRSGEAHQTGHPPPGGEVQAGVPPVPGRAQRESRGSDQQKVSSHTPGSPSGEDEGGGQPNRDQHCRLQLLQRNSSVSKIFSIPPLFPTKCPRMTNESALVHFLLLLQLSLQRPGGREAPCFPLVRLCRLWKSVLGFLVAGGFGRTDPPPWQISMLLQHSRRGHVSHPLVDTNFGKETYPTAITIRASRGTLLPAGAALQVHLVVCWERWLECCSFHTRLHTGSLPVFARLSGCGGDGDTDPQRWGWALSLNHTSLHAN</sequence>
<dbReference type="Proteomes" id="UP001175000">
    <property type="component" value="Unassembled WGS sequence"/>
</dbReference>
<dbReference type="AlphaFoldDB" id="A0AA39XGC5"/>
<keyword evidence="3" id="KW-1185">Reference proteome</keyword>
<comment type="caution">
    <text evidence="2">The sequence shown here is derived from an EMBL/GenBank/DDBJ whole genome shotgun (WGS) entry which is preliminary data.</text>
</comment>
<feature type="region of interest" description="Disordered" evidence="1">
    <location>
        <begin position="1"/>
        <end position="64"/>
    </location>
</feature>
<protein>
    <submittedName>
        <fullName evidence="2">Uncharacterized protein</fullName>
    </submittedName>
</protein>
<proteinExistence type="predicted"/>
<gene>
    <name evidence="2" type="ORF">B0T14DRAFT_70306</name>
</gene>
<accession>A0AA39XGC5</accession>
<evidence type="ECO:0000313" key="2">
    <source>
        <dbReference type="EMBL" id="KAK0633498.1"/>
    </source>
</evidence>
<name>A0AA39XGC5_9PEZI</name>
<evidence type="ECO:0000313" key="3">
    <source>
        <dbReference type="Proteomes" id="UP001175000"/>
    </source>
</evidence>
<dbReference type="EMBL" id="JAULSU010000001">
    <property type="protein sequence ID" value="KAK0633498.1"/>
    <property type="molecule type" value="Genomic_DNA"/>
</dbReference>
<organism evidence="2 3">
    <name type="scientific">Immersiella caudata</name>
    <dbReference type="NCBI Taxonomy" id="314043"/>
    <lineage>
        <taxon>Eukaryota</taxon>
        <taxon>Fungi</taxon>
        <taxon>Dikarya</taxon>
        <taxon>Ascomycota</taxon>
        <taxon>Pezizomycotina</taxon>
        <taxon>Sordariomycetes</taxon>
        <taxon>Sordariomycetidae</taxon>
        <taxon>Sordariales</taxon>
        <taxon>Lasiosphaeriaceae</taxon>
        <taxon>Immersiella</taxon>
    </lineage>
</organism>
<reference evidence="2" key="1">
    <citation type="submission" date="2023-06" db="EMBL/GenBank/DDBJ databases">
        <title>Genome-scale phylogeny and comparative genomics of the fungal order Sordariales.</title>
        <authorList>
            <consortium name="Lawrence Berkeley National Laboratory"/>
            <person name="Hensen N."/>
            <person name="Bonometti L."/>
            <person name="Westerberg I."/>
            <person name="Brannstrom I.O."/>
            <person name="Guillou S."/>
            <person name="Cros-Aarteil S."/>
            <person name="Calhoun S."/>
            <person name="Haridas S."/>
            <person name="Kuo A."/>
            <person name="Mondo S."/>
            <person name="Pangilinan J."/>
            <person name="Riley R."/>
            <person name="Labutti K."/>
            <person name="Andreopoulos B."/>
            <person name="Lipzen A."/>
            <person name="Chen C."/>
            <person name="Yanf M."/>
            <person name="Daum C."/>
            <person name="Ng V."/>
            <person name="Clum A."/>
            <person name="Steindorff A."/>
            <person name="Ohm R."/>
            <person name="Martin F."/>
            <person name="Silar P."/>
            <person name="Natvig D."/>
            <person name="Lalanne C."/>
            <person name="Gautier V."/>
            <person name="Ament-Velasquez S.L."/>
            <person name="Kruys A."/>
            <person name="Hutchinson M.I."/>
            <person name="Powell A.J."/>
            <person name="Barry K."/>
            <person name="Miller A.N."/>
            <person name="Grigoriev I.V."/>
            <person name="Debuchy R."/>
            <person name="Gladieux P."/>
            <person name="Thoren M.H."/>
            <person name="Johannesson H."/>
        </authorList>
    </citation>
    <scope>NUCLEOTIDE SEQUENCE</scope>
    <source>
        <strain evidence="2">CBS 606.72</strain>
    </source>
</reference>
<evidence type="ECO:0000256" key="1">
    <source>
        <dbReference type="SAM" id="MobiDB-lite"/>
    </source>
</evidence>